<proteinExistence type="predicted"/>
<organism evidence="1 2">
    <name type="scientific">Solanum pinnatisectum</name>
    <name type="common">tansyleaf nightshade</name>
    <dbReference type="NCBI Taxonomy" id="50273"/>
    <lineage>
        <taxon>Eukaryota</taxon>
        <taxon>Viridiplantae</taxon>
        <taxon>Streptophyta</taxon>
        <taxon>Embryophyta</taxon>
        <taxon>Tracheophyta</taxon>
        <taxon>Spermatophyta</taxon>
        <taxon>Magnoliopsida</taxon>
        <taxon>eudicotyledons</taxon>
        <taxon>Gunneridae</taxon>
        <taxon>Pentapetalae</taxon>
        <taxon>asterids</taxon>
        <taxon>lamiids</taxon>
        <taxon>Solanales</taxon>
        <taxon>Solanaceae</taxon>
        <taxon>Solanoideae</taxon>
        <taxon>Solaneae</taxon>
        <taxon>Solanum</taxon>
    </lineage>
</organism>
<protein>
    <submittedName>
        <fullName evidence="1">Uncharacterized protein</fullName>
    </submittedName>
</protein>
<evidence type="ECO:0000313" key="1">
    <source>
        <dbReference type="EMBL" id="KAK4710014.1"/>
    </source>
</evidence>
<accession>A0AAV9KBP8</accession>
<keyword evidence="2" id="KW-1185">Reference proteome</keyword>
<dbReference type="Proteomes" id="UP001311915">
    <property type="component" value="Unassembled WGS sequence"/>
</dbReference>
<sequence>MPFRNNPTVTTAAPVYTLPQPTVTQRAAQDEQFTARPEQYYTPGIIFGGPKSVQFGSLINVERPTQGSELEEMLKKMKSIEQHMKNMQGLGGHKSVAFKDLCMFPNVHLSPGFKTPKFDKYDGHRDFIAHLNRYCN</sequence>
<evidence type="ECO:0000313" key="2">
    <source>
        <dbReference type="Proteomes" id="UP001311915"/>
    </source>
</evidence>
<reference evidence="1 2" key="1">
    <citation type="submission" date="2023-10" db="EMBL/GenBank/DDBJ databases">
        <title>Genome-Wide Identification Analysis in wild type Solanum Pinnatisectum Reveals Some Genes Defensing Phytophthora Infestans.</title>
        <authorList>
            <person name="Sun C."/>
        </authorList>
    </citation>
    <scope>NUCLEOTIDE SEQUENCE [LARGE SCALE GENOMIC DNA]</scope>
    <source>
        <strain evidence="1">LQN</strain>
        <tissue evidence="1">Leaf</tissue>
    </source>
</reference>
<comment type="caution">
    <text evidence="1">The sequence shown here is derived from an EMBL/GenBank/DDBJ whole genome shotgun (WGS) entry which is preliminary data.</text>
</comment>
<gene>
    <name evidence="1" type="ORF">R3W88_004527</name>
</gene>
<dbReference type="AlphaFoldDB" id="A0AAV9KBP8"/>
<name>A0AAV9KBP8_9SOLN</name>
<dbReference type="EMBL" id="JAWPEI010000011">
    <property type="protein sequence ID" value="KAK4710014.1"/>
    <property type="molecule type" value="Genomic_DNA"/>
</dbReference>